<dbReference type="InterPro" id="IPR007542">
    <property type="entry name" value="MCP_C"/>
</dbReference>
<name>A0A6C0C6V6_9ZZZZ</name>
<dbReference type="Gene3D" id="2.70.9.20">
    <property type="entry name" value="Major capsid protein Vp54"/>
    <property type="match status" value="1"/>
</dbReference>
<evidence type="ECO:0000259" key="2">
    <source>
        <dbReference type="Pfam" id="PF16903"/>
    </source>
</evidence>
<dbReference type="EMBL" id="MN739344">
    <property type="protein sequence ID" value="QHS99529.1"/>
    <property type="molecule type" value="Genomic_DNA"/>
</dbReference>
<feature type="domain" description="Major capsid protein N-terminal" evidence="2">
    <location>
        <begin position="230"/>
        <end position="294"/>
    </location>
</feature>
<reference evidence="3" key="1">
    <citation type="journal article" date="2020" name="Nature">
        <title>Giant virus diversity and host interactions through global metagenomics.</title>
        <authorList>
            <person name="Schulz F."/>
            <person name="Roux S."/>
            <person name="Paez-Espino D."/>
            <person name="Jungbluth S."/>
            <person name="Walsh D.A."/>
            <person name="Denef V.J."/>
            <person name="McMahon K.D."/>
            <person name="Konstantinidis K.T."/>
            <person name="Eloe-Fadrosh E.A."/>
            <person name="Kyrpides N.C."/>
            <person name="Woyke T."/>
        </authorList>
    </citation>
    <scope>NUCLEOTIDE SEQUENCE</scope>
    <source>
        <strain evidence="3">GVMAG-M-3300020187-37</strain>
    </source>
</reference>
<evidence type="ECO:0000313" key="3">
    <source>
        <dbReference type="EMBL" id="QHS99529.1"/>
    </source>
</evidence>
<organism evidence="3">
    <name type="scientific">viral metagenome</name>
    <dbReference type="NCBI Taxonomy" id="1070528"/>
    <lineage>
        <taxon>unclassified sequences</taxon>
        <taxon>metagenomes</taxon>
        <taxon>organismal metagenomes</taxon>
    </lineage>
</organism>
<evidence type="ECO:0000259" key="1">
    <source>
        <dbReference type="Pfam" id="PF04451"/>
    </source>
</evidence>
<evidence type="ECO:0008006" key="4">
    <source>
        <dbReference type="Google" id="ProtNLM"/>
    </source>
</evidence>
<dbReference type="InterPro" id="IPR038519">
    <property type="entry name" value="MCP_C_sf"/>
</dbReference>
<dbReference type="AlphaFoldDB" id="A0A6C0C6V6"/>
<dbReference type="Pfam" id="PF16903">
    <property type="entry name" value="Capsid_N"/>
    <property type="match status" value="2"/>
</dbReference>
<dbReference type="Pfam" id="PF04451">
    <property type="entry name" value="Capsid_NCLDV"/>
    <property type="match status" value="1"/>
</dbReference>
<sequence>MVGGLLQLTAKGAQDIYLTGNPQITFFKIVYRRHTNFSIESALQTFDGAASDGGTITSTIARKGDLLYKIYIEQKIPTGIPFTETLKNYGYDFIKEVSLRIGGQLIDRHTNNWLETYAEITQPNEYGNFSSAHNALFMNSAPNIGPGHTFGNNVSHTATKFQSMTMAGGVDSYKFINHFTNSTVDNTIPSDKTPIIIPNKQQVTPYYTSTLIKDDSSSLAPFYYLTTDSDNENKIAINDYAEYLYNNEHHYIYTPLQFWFCRNIGLALPLIALQYNEVDVEIRIKKLINNNIILELYADYIFLDTDERRRFAQISHEYLIEQIQIRNGSSEEIHQISFKNQVKELIWVRGDGKKADYDGPLLGKWYIQINGYDRFSPRDISYFTKQQINDYHTGYGGVTERNSIAVYSFCLNPEDHQPSGTINLSSINNFNLVCVPRDSEDISSQHITIYAVNYNVLRIIAGQGKLAYTN</sequence>
<dbReference type="GO" id="GO:0005198">
    <property type="term" value="F:structural molecule activity"/>
    <property type="evidence" value="ECO:0007669"/>
    <property type="project" value="InterPro"/>
</dbReference>
<dbReference type="Gene3D" id="2.70.9.10">
    <property type="entry name" value="Adenovirus Type 2 Hexon, domain 4"/>
    <property type="match status" value="1"/>
</dbReference>
<protein>
    <recommendedName>
        <fullName evidence="4">Major capsid protein N-terminal domain-containing protein</fullName>
    </recommendedName>
</protein>
<dbReference type="InterPro" id="IPR031654">
    <property type="entry name" value="Capsid_N"/>
</dbReference>
<feature type="domain" description="Major capsid protein C-terminal" evidence="1">
    <location>
        <begin position="307"/>
        <end position="464"/>
    </location>
</feature>
<feature type="domain" description="Major capsid protein N-terminal" evidence="2">
    <location>
        <begin position="25"/>
        <end position="125"/>
    </location>
</feature>
<accession>A0A6C0C6V6</accession>
<proteinExistence type="predicted"/>
<dbReference type="SUPFAM" id="SSF49749">
    <property type="entry name" value="Group II dsDNA viruses VP"/>
    <property type="match status" value="3"/>
</dbReference>
<dbReference type="InterPro" id="IPR016112">
    <property type="entry name" value="VP_dsDNA_II"/>
</dbReference>